<dbReference type="EMBL" id="FQZY01000086">
    <property type="protein sequence ID" value="SHK78372.1"/>
    <property type="molecule type" value="Genomic_DNA"/>
</dbReference>
<sequence>MISQKATILCLFEILKKYSDENHILTTDDIRKKLKQIYDVDMERRAVYRNVDALRTLGIEIAGYKDNHEGYFLIDRTFEPSEVRLLCDAVAASDMITDDTSKTIIQELISTQSVFQGRMLQKTIYVKPASKNFNKQLFYNIDTLNIAINQGCMVSAIPLSYNYNLELSPITDTLLCFSPYATLWAQGNYYVLGKDEHNDTLTHYRVDFMKDLQILERGIDMIFGGFNPSQYARKYIIDAGEATQRFVIDCPPDLWSDIMEYFGSSLTVLTQTDSMISIRVHCIPSKMKQWVMTHLNQCEVVSPKSFREEIQQIVFDAYQKYW</sequence>
<dbReference type="AlphaFoldDB" id="A0A1M6VA60"/>
<organism evidence="1 2">
    <name type="scientific">Hespellia stercorisuis DSM 15480</name>
    <dbReference type="NCBI Taxonomy" id="1121950"/>
    <lineage>
        <taxon>Bacteria</taxon>
        <taxon>Bacillati</taxon>
        <taxon>Bacillota</taxon>
        <taxon>Clostridia</taxon>
        <taxon>Lachnospirales</taxon>
        <taxon>Lachnospiraceae</taxon>
        <taxon>Hespellia</taxon>
    </lineage>
</organism>
<accession>A0A1M6VA60</accession>
<evidence type="ECO:0000313" key="2">
    <source>
        <dbReference type="Proteomes" id="UP000184301"/>
    </source>
</evidence>
<dbReference type="GO" id="GO:0003677">
    <property type="term" value="F:DNA binding"/>
    <property type="evidence" value="ECO:0007669"/>
    <property type="project" value="UniProtKB-KW"/>
</dbReference>
<dbReference type="OrthoDB" id="9772503at2"/>
<name>A0A1M6VA60_9FIRM</name>
<evidence type="ECO:0000313" key="1">
    <source>
        <dbReference type="EMBL" id="SHK78372.1"/>
    </source>
</evidence>
<dbReference type="STRING" id="1121950.SAMN02745243_03722"/>
<proteinExistence type="predicted"/>
<reference evidence="1 2" key="1">
    <citation type="submission" date="2016-11" db="EMBL/GenBank/DDBJ databases">
        <authorList>
            <person name="Jaros S."/>
            <person name="Januszkiewicz K."/>
            <person name="Wedrychowicz H."/>
        </authorList>
    </citation>
    <scope>NUCLEOTIDE SEQUENCE [LARGE SCALE GENOMIC DNA]</scope>
    <source>
        <strain evidence="1 2">DSM 15480</strain>
    </source>
</reference>
<dbReference type="RefSeq" id="WP_073113014.1">
    <property type="nucleotide sequence ID" value="NZ_FQZY01000086.1"/>
</dbReference>
<gene>
    <name evidence="1" type="ORF">SAMN02745243_03722</name>
</gene>
<protein>
    <submittedName>
        <fullName evidence="1">Predicted DNA-binding transcriptional regulator YafY, contains an HTH and WYL domains</fullName>
    </submittedName>
</protein>
<dbReference type="Proteomes" id="UP000184301">
    <property type="component" value="Unassembled WGS sequence"/>
</dbReference>
<keyword evidence="1" id="KW-0238">DNA-binding</keyword>
<keyword evidence="2" id="KW-1185">Reference proteome</keyword>